<evidence type="ECO:0000256" key="1">
    <source>
        <dbReference type="SAM" id="SignalP"/>
    </source>
</evidence>
<evidence type="ECO:0000313" key="3">
    <source>
        <dbReference type="Proteomes" id="UP000585226"/>
    </source>
</evidence>
<accession>A0A7Y8G0R5</accession>
<feature type="signal peptide" evidence="1">
    <location>
        <begin position="1"/>
        <end position="22"/>
    </location>
</feature>
<dbReference type="EMBL" id="JACASD010000023">
    <property type="protein sequence ID" value="NWE88598.1"/>
    <property type="molecule type" value="Genomic_DNA"/>
</dbReference>
<dbReference type="Proteomes" id="UP000585226">
    <property type="component" value="Unassembled WGS sequence"/>
</dbReference>
<dbReference type="Pfam" id="PF06551">
    <property type="entry name" value="DUF1120"/>
    <property type="match status" value="1"/>
</dbReference>
<dbReference type="InterPro" id="IPR010546">
    <property type="entry name" value="DUF1120"/>
</dbReference>
<keyword evidence="1" id="KW-0732">Signal</keyword>
<feature type="chain" id="PRO_5031173947" evidence="1">
    <location>
        <begin position="23"/>
        <end position="207"/>
    </location>
</feature>
<dbReference type="RefSeq" id="WP_177111086.1">
    <property type="nucleotide sequence ID" value="NZ_JACASB010000055.1"/>
</dbReference>
<name>A0A7Y8G0R5_9PSED</name>
<protein>
    <submittedName>
        <fullName evidence="2">DUF1120 domain-containing protein</fullName>
    </submittedName>
</protein>
<gene>
    <name evidence="2" type="ORF">HX893_10670</name>
</gene>
<organism evidence="2 3">
    <name type="scientific">Pseudomonas reactans</name>
    <dbReference type="NCBI Taxonomy" id="117680"/>
    <lineage>
        <taxon>Bacteria</taxon>
        <taxon>Pseudomonadati</taxon>
        <taxon>Pseudomonadota</taxon>
        <taxon>Gammaproteobacteria</taxon>
        <taxon>Pseudomonadales</taxon>
        <taxon>Pseudomonadaceae</taxon>
        <taxon>Pseudomonas</taxon>
    </lineage>
</organism>
<comment type="caution">
    <text evidence="2">The sequence shown here is derived from an EMBL/GenBank/DDBJ whole genome shotgun (WGS) entry which is preliminary data.</text>
</comment>
<dbReference type="AlphaFoldDB" id="A0A7Y8G0R5"/>
<reference evidence="2 3" key="1">
    <citation type="submission" date="2020-04" db="EMBL/GenBank/DDBJ databases">
        <title>Molecular characterization of pseudomonads from Agaricus bisporus reveal novel blotch 2 pathogens in Western Europe.</title>
        <authorList>
            <person name="Taparia T."/>
            <person name="Krijger M."/>
            <person name="Haynes E."/>
            <person name="Elpinstone J.G."/>
            <person name="Noble R."/>
            <person name="Van Der Wolf J."/>
        </authorList>
    </citation>
    <scope>NUCLEOTIDE SEQUENCE [LARGE SCALE GENOMIC DNA]</scope>
    <source>
        <strain evidence="2 3">P8021</strain>
    </source>
</reference>
<sequence length="207" mass="21232">MSKSLNALFTTLLLTTAGQAIAASSVDLTVKGLITPSACEPTLPNGGNVEIGKISAKDLKADDHTNLGEHSLPLTVTCDAATLMAIEPHDNRAGSSSDNIPSRFGLGLINGSEKLGFLEVWLSEPTADGNAGRVIGSVDGGNTWTQEVNFATGGILSVADDTTLAPTPVQVFNANLTASPSIAPASSLTLTEEVPIDGSVTLTVKYL</sequence>
<proteinExistence type="predicted"/>
<evidence type="ECO:0000313" key="2">
    <source>
        <dbReference type="EMBL" id="NWE88598.1"/>
    </source>
</evidence>